<accession>A0A838L8X1</accession>
<dbReference type="AlphaFoldDB" id="A0A838L8X1"/>
<evidence type="ECO:0000313" key="3">
    <source>
        <dbReference type="Proteomes" id="UP000570166"/>
    </source>
</evidence>
<gene>
    <name evidence="2" type="ORF">HZF05_13730</name>
</gene>
<feature type="transmembrane region" description="Helical" evidence="1">
    <location>
        <begin position="108"/>
        <end position="131"/>
    </location>
</feature>
<feature type="transmembrane region" description="Helical" evidence="1">
    <location>
        <begin position="137"/>
        <end position="157"/>
    </location>
</feature>
<dbReference type="InterPro" id="IPR021354">
    <property type="entry name" value="DUF2975"/>
</dbReference>
<reference evidence="2 3" key="1">
    <citation type="submission" date="2020-07" db="EMBL/GenBank/DDBJ databases">
        <authorList>
            <person name="Sun Q."/>
        </authorList>
    </citation>
    <scope>NUCLEOTIDE SEQUENCE [LARGE SCALE GENOMIC DNA]</scope>
    <source>
        <strain evidence="2 3">CGMCC 1.13654</strain>
    </source>
</reference>
<keyword evidence="1" id="KW-0472">Membrane</keyword>
<dbReference type="Proteomes" id="UP000570166">
    <property type="component" value="Unassembled WGS sequence"/>
</dbReference>
<comment type="caution">
    <text evidence="2">The sequence shown here is derived from an EMBL/GenBank/DDBJ whole genome shotgun (WGS) entry which is preliminary data.</text>
</comment>
<keyword evidence="3" id="KW-1185">Reference proteome</keyword>
<proteinExistence type="predicted"/>
<keyword evidence="1" id="KW-1133">Transmembrane helix</keyword>
<dbReference type="Pfam" id="PF11188">
    <property type="entry name" value="DUF2975"/>
    <property type="match status" value="1"/>
</dbReference>
<evidence type="ECO:0000313" key="2">
    <source>
        <dbReference type="EMBL" id="MBA2935145.1"/>
    </source>
</evidence>
<protein>
    <submittedName>
        <fullName evidence="2">DUF2975 domain-containing protein</fullName>
    </submittedName>
</protein>
<dbReference type="EMBL" id="JACEIB010000023">
    <property type="protein sequence ID" value="MBA2935145.1"/>
    <property type="molecule type" value="Genomic_DNA"/>
</dbReference>
<evidence type="ECO:0000256" key="1">
    <source>
        <dbReference type="SAM" id="Phobius"/>
    </source>
</evidence>
<name>A0A838L8X1_9SPHN</name>
<keyword evidence="1" id="KW-0812">Transmembrane</keyword>
<organism evidence="2 3">
    <name type="scientific">Sphingomonas chungangi</name>
    <dbReference type="NCBI Taxonomy" id="2683589"/>
    <lineage>
        <taxon>Bacteria</taxon>
        <taxon>Pseudomonadati</taxon>
        <taxon>Pseudomonadota</taxon>
        <taxon>Alphaproteobacteria</taxon>
        <taxon>Sphingomonadales</taxon>
        <taxon>Sphingomonadaceae</taxon>
        <taxon>Sphingomonas</taxon>
    </lineage>
</organism>
<dbReference type="RefSeq" id="WP_160366196.1">
    <property type="nucleotide sequence ID" value="NZ_JACEIB010000023.1"/>
</dbReference>
<sequence length="174" mass="18801">MMRQGKLVHIAKIVVQLGRGLNGVFAAIFVFGLVFSVLKAPAIDAQLTLKYGPRLDVETARHFFQGVLLLGLPAVYATERLFASLRAILATVGMGDTFSAANAARIRLIGWMLLTLQLVDVALGVAAGIARSLRLDFITWTPSFTGWLAVLVAFVLAQVFSAGTRMRDELEGVI</sequence>
<feature type="transmembrane region" description="Helical" evidence="1">
    <location>
        <begin position="21"/>
        <end position="42"/>
    </location>
</feature>
<feature type="transmembrane region" description="Helical" evidence="1">
    <location>
        <begin position="62"/>
        <end position="78"/>
    </location>
</feature>